<dbReference type="InterPro" id="IPR027417">
    <property type="entry name" value="P-loop_NTPase"/>
</dbReference>
<dbReference type="Gene3D" id="3.40.50.300">
    <property type="entry name" value="P-loop containing nucleotide triphosphate hydrolases"/>
    <property type="match status" value="1"/>
</dbReference>
<evidence type="ECO:0000313" key="3">
    <source>
        <dbReference type="EMBL" id="VAW42269.1"/>
    </source>
</evidence>
<dbReference type="SUPFAM" id="SSF52540">
    <property type="entry name" value="P-loop containing nucleoside triphosphate hydrolases"/>
    <property type="match status" value="1"/>
</dbReference>
<dbReference type="PANTHER" id="PTHR12169">
    <property type="entry name" value="ATPASE N2B"/>
    <property type="match status" value="1"/>
</dbReference>
<keyword evidence="2" id="KW-0067">ATP-binding</keyword>
<gene>
    <name evidence="3" type="ORF">MNBD_GAMMA01-1908</name>
</gene>
<dbReference type="GO" id="GO:0051301">
    <property type="term" value="P:cell division"/>
    <property type="evidence" value="ECO:0007669"/>
    <property type="project" value="TreeGrafter"/>
</dbReference>
<dbReference type="AlphaFoldDB" id="A0A3B0VZ80"/>
<dbReference type="GO" id="GO:0032153">
    <property type="term" value="C:cell division site"/>
    <property type="evidence" value="ECO:0007669"/>
    <property type="project" value="TreeGrafter"/>
</dbReference>
<dbReference type="Pfam" id="PF03969">
    <property type="entry name" value="AFG1_ATPase"/>
    <property type="match status" value="1"/>
</dbReference>
<evidence type="ECO:0000256" key="2">
    <source>
        <dbReference type="ARBA" id="ARBA00022840"/>
    </source>
</evidence>
<dbReference type="GO" id="GO:0005737">
    <property type="term" value="C:cytoplasm"/>
    <property type="evidence" value="ECO:0007669"/>
    <property type="project" value="TreeGrafter"/>
</dbReference>
<name>A0A3B0VZ80_9ZZZZ</name>
<dbReference type="NCBIfam" id="NF040713">
    <property type="entry name" value="ZapE"/>
    <property type="match status" value="1"/>
</dbReference>
<dbReference type="PANTHER" id="PTHR12169:SF6">
    <property type="entry name" value="AFG1-LIKE ATPASE"/>
    <property type="match status" value="1"/>
</dbReference>
<dbReference type="GO" id="GO:0016887">
    <property type="term" value="F:ATP hydrolysis activity"/>
    <property type="evidence" value="ECO:0007669"/>
    <property type="project" value="InterPro"/>
</dbReference>
<sequence>MHARSPLQIYQEKLAQGQIKQDILQNEVVLGLEDLYQSVSYPKRHWLFKTKREFNGLYIHGSVGRGKTFLMDLFVDCIDENKIRRQHFHQFMLWFHQQLRTINNQQNPIDIVIKKLSAKISVLCLDEFLVHDITDAMLLAGVLLALEKYKISLITTSNVNPIDLYAGGLQRKKFLPAIDWIQQNMQVLQLNGDYDYRMKPQITAKKWLHPINDKNLNYFEQLFSQLASTQNLHIAPITINKRQLNIIKRSSSHIMFELDTLCKQPRNAHDFIKLAEQYESIFIVINAQIPADERNIASRFITLIDVLYDNATELYVLATIPFTDIYLGQELSFEMQRTISRLTEMQQ</sequence>
<dbReference type="InterPro" id="IPR005654">
    <property type="entry name" value="ATPase_AFG1-like"/>
</dbReference>
<accession>A0A3B0VZ80</accession>
<keyword evidence="1" id="KW-0547">Nucleotide-binding</keyword>
<proteinExistence type="predicted"/>
<reference evidence="3" key="1">
    <citation type="submission" date="2018-06" db="EMBL/GenBank/DDBJ databases">
        <authorList>
            <person name="Zhirakovskaya E."/>
        </authorList>
    </citation>
    <scope>NUCLEOTIDE SEQUENCE</scope>
</reference>
<organism evidence="3">
    <name type="scientific">hydrothermal vent metagenome</name>
    <dbReference type="NCBI Taxonomy" id="652676"/>
    <lineage>
        <taxon>unclassified sequences</taxon>
        <taxon>metagenomes</taxon>
        <taxon>ecological metagenomes</taxon>
    </lineage>
</organism>
<dbReference type="GO" id="GO:0005524">
    <property type="term" value="F:ATP binding"/>
    <property type="evidence" value="ECO:0007669"/>
    <property type="project" value="UniProtKB-KW"/>
</dbReference>
<evidence type="ECO:0000256" key="1">
    <source>
        <dbReference type="ARBA" id="ARBA00022741"/>
    </source>
</evidence>
<protein>
    <submittedName>
        <fullName evidence="3">ATPase</fullName>
    </submittedName>
</protein>
<dbReference type="EMBL" id="UOEW01000354">
    <property type="protein sequence ID" value="VAW42269.1"/>
    <property type="molecule type" value="Genomic_DNA"/>
</dbReference>